<comment type="similarity">
    <text evidence="1">Belongs to the sigma-70 factor family. ECF subfamily.</text>
</comment>
<dbReference type="InterPro" id="IPR007627">
    <property type="entry name" value="RNA_pol_sigma70_r2"/>
</dbReference>
<dbReference type="InterPro" id="IPR014305">
    <property type="entry name" value="RNA_pol_sigma-G_actinobac"/>
</dbReference>
<dbReference type="GO" id="GO:0003677">
    <property type="term" value="F:DNA binding"/>
    <property type="evidence" value="ECO:0007669"/>
    <property type="project" value="InterPro"/>
</dbReference>
<accession>A0A6P2C7P0</accession>
<dbReference type="EMBL" id="RPFW01000001">
    <property type="protein sequence ID" value="TVZ06515.1"/>
    <property type="molecule type" value="Genomic_DNA"/>
</dbReference>
<comment type="caution">
    <text evidence="9">The sequence shown here is derived from an EMBL/GenBank/DDBJ whole genome shotgun (WGS) entry which is preliminary data.</text>
</comment>
<dbReference type="PANTHER" id="PTHR30173:SF36">
    <property type="entry name" value="ECF RNA POLYMERASE SIGMA FACTOR SIGJ"/>
    <property type="match status" value="1"/>
</dbReference>
<dbReference type="Gene3D" id="1.10.1740.10">
    <property type="match status" value="1"/>
</dbReference>
<dbReference type="GO" id="GO:0006352">
    <property type="term" value="P:DNA-templated transcription initiation"/>
    <property type="evidence" value="ECO:0007669"/>
    <property type="project" value="InterPro"/>
</dbReference>
<keyword evidence="3" id="KW-0805">Transcription regulation</keyword>
<dbReference type="InterPro" id="IPR032710">
    <property type="entry name" value="NTF2-like_dom_sf"/>
</dbReference>
<dbReference type="Pfam" id="PF12680">
    <property type="entry name" value="SnoaL_2"/>
    <property type="match status" value="1"/>
</dbReference>
<reference evidence="9 10" key="1">
    <citation type="submission" date="2018-11" db="EMBL/GenBank/DDBJ databases">
        <title>Trebonia kvetii gen.nov., sp.nov., a novel acidophilic actinobacterium, and proposal of the new actinobacterial family Treboniaceae fam. nov.</title>
        <authorList>
            <person name="Rapoport D."/>
            <person name="Sagova-Mareckova M."/>
            <person name="Sedlacek I."/>
            <person name="Provaznik J."/>
            <person name="Kralova S."/>
            <person name="Pavlinic D."/>
            <person name="Benes V."/>
            <person name="Kopecky J."/>
        </authorList>
    </citation>
    <scope>NUCLEOTIDE SEQUENCE [LARGE SCALE GENOMIC DNA]</scope>
    <source>
        <strain evidence="9 10">15Tr583</strain>
    </source>
</reference>
<evidence type="ECO:0000313" key="9">
    <source>
        <dbReference type="EMBL" id="TVZ06515.1"/>
    </source>
</evidence>
<protein>
    <submittedName>
        <fullName evidence="9">Sigma-70 family RNA polymerase sigma factor</fullName>
    </submittedName>
</protein>
<keyword evidence="4" id="KW-0731">Sigma factor</keyword>
<gene>
    <name evidence="9" type="ORF">EAS64_03630</name>
</gene>
<dbReference type="NCBIfam" id="NF006089">
    <property type="entry name" value="PRK08241.1"/>
    <property type="match status" value="1"/>
</dbReference>
<evidence type="ECO:0000256" key="5">
    <source>
        <dbReference type="ARBA" id="ARBA00023163"/>
    </source>
</evidence>
<dbReference type="InterPro" id="IPR037401">
    <property type="entry name" value="SnoaL-like"/>
</dbReference>
<comment type="subunit">
    <text evidence="2">Interacts transiently with the RNA polymerase catalytic core formed by RpoA, RpoB, RpoC and RpoZ (2 alpha, 1 beta, 1 beta' and 1 omega subunit) to form the RNA polymerase holoenzyme that can initiate transcription.</text>
</comment>
<organism evidence="9 10">
    <name type="scientific">Trebonia kvetii</name>
    <dbReference type="NCBI Taxonomy" id="2480626"/>
    <lineage>
        <taxon>Bacteria</taxon>
        <taxon>Bacillati</taxon>
        <taxon>Actinomycetota</taxon>
        <taxon>Actinomycetes</taxon>
        <taxon>Streptosporangiales</taxon>
        <taxon>Treboniaceae</taxon>
        <taxon>Trebonia</taxon>
    </lineage>
</organism>
<proteinExistence type="inferred from homology"/>
<sequence length="338" mass="36772">MTRRYPEPVSTFQTEDSPVAADLLAAARAGDGEAFKLLTGPHLRALHVHAYRMLGSLDDADEAVQDALLSAWRALGTYQGQAPLSHWLYRITTTSSLKVIRAKSRRPVPAGEIGHLQPYPDRLLDQLTGPGADPAAIAERRESVALAFITALQRLPARQRAALILRDVLAWNAAEVAALLEISVPAVNSALQRARVTLSGTRPADSVTARPRLDARQRQVLDRFTDAWQRCDIEALAALLREDVVLSMPPELATISGRTEVTRFFATVPAGGRLDTIRLVATAANGHPALAAYLPDQSARCHGYGIMVFTFADDGITTITGFPSPDLFERFGLPRTRD</sequence>
<dbReference type="InterPro" id="IPR013249">
    <property type="entry name" value="RNA_pol_sigma70_r4_t2"/>
</dbReference>
<dbReference type="CDD" id="cd06171">
    <property type="entry name" value="Sigma70_r4"/>
    <property type="match status" value="1"/>
</dbReference>
<evidence type="ECO:0000259" key="7">
    <source>
        <dbReference type="Pfam" id="PF08281"/>
    </source>
</evidence>
<feature type="domain" description="SnoaL-like" evidence="8">
    <location>
        <begin position="222"/>
        <end position="317"/>
    </location>
</feature>
<dbReference type="InterPro" id="IPR014284">
    <property type="entry name" value="RNA_pol_sigma-70_dom"/>
</dbReference>
<evidence type="ECO:0000256" key="3">
    <source>
        <dbReference type="ARBA" id="ARBA00023015"/>
    </source>
</evidence>
<dbReference type="InterPro" id="IPR036388">
    <property type="entry name" value="WH-like_DNA-bd_sf"/>
</dbReference>
<dbReference type="Pfam" id="PF04542">
    <property type="entry name" value="Sigma70_r2"/>
    <property type="match status" value="1"/>
</dbReference>
<dbReference type="InterPro" id="IPR013325">
    <property type="entry name" value="RNA_pol_sigma_r2"/>
</dbReference>
<evidence type="ECO:0000259" key="8">
    <source>
        <dbReference type="Pfam" id="PF12680"/>
    </source>
</evidence>
<dbReference type="SUPFAM" id="SSF88659">
    <property type="entry name" value="Sigma3 and sigma4 domains of RNA polymerase sigma factors"/>
    <property type="match status" value="1"/>
</dbReference>
<evidence type="ECO:0000256" key="2">
    <source>
        <dbReference type="ARBA" id="ARBA00011344"/>
    </source>
</evidence>
<dbReference type="SUPFAM" id="SSF88946">
    <property type="entry name" value="Sigma2 domain of RNA polymerase sigma factors"/>
    <property type="match status" value="1"/>
</dbReference>
<feature type="domain" description="RNA polymerase sigma factor 70 region 4 type 2" evidence="7">
    <location>
        <begin position="147"/>
        <end position="198"/>
    </location>
</feature>
<keyword evidence="10" id="KW-1185">Reference proteome</keyword>
<dbReference type="Gene3D" id="1.10.10.10">
    <property type="entry name" value="Winged helix-like DNA-binding domain superfamily/Winged helix DNA-binding domain"/>
    <property type="match status" value="1"/>
</dbReference>
<dbReference type="AlphaFoldDB" id="A0A6P2C7P0"/>
<dbReference type="InterPro" id="IPR052704">
    <property type="entry name" value="ECF_Sigma-70_Domain"/>
</dbReference>
<dbReference type="NCBIfam" id="TIGR02937">
    <property type="entry name" value="sigma70-ECF"/>
    <property type="match status" value="1"/>
</dbReference>
<dbReference type="OrthoDB" id="6689546at2"/>
<feature type="domain" description="RNA polymerase sigma-70 region 2" evidence="6">
    <location>
        <begin position="42"/>
        <end position="106"/>
    </location>
</feature>
<evidence type="ECO:0000259" key="6">
    <source>
        <dbReference type="Pfam" id="PF04542"/>
    </source>
</evidence>
<dbReference type="InterPro" id="IPR013324">
    <property type="entry name" value="RNA_pol_sigma_r3/r4-like"/>
</dbReference>
<dbReference type="Proteomes" id="UP000460272">
    <property type="component" value="Unassembled WGS sequence"/>
</dbReference>
<dbReference type="Gene3D" id="3.10.450.50">
    <property type="match status" value="1"/>
</dbReference>
<dbReference type="PANTHER" id="PTHR30173">
    <property type="entry name" value="SIGMA 19 FACTOR"/>
    <property type="match status" value="1"/>
</dbReference>
<dbReference type="GO" id="GO:0016987">
    <property type="term" value="F:sigma factor activity"/>
    <property type="evidence" value="ECO:0007669"/>
    <property type="project" value="UniProtKB-KW"/>
</dbReference>
<dbReference type="Pfam" id="PF08281">
    <property type="entry name" value="Sigma70_r4_2"/>
    <property type="match status" value="1"/>
</dbReference>
<dbReference type="NCBIfam" id="TIGR02960">
    <property type="entry name" value="SigX5"/>
    <property type="match status" value="1"/>
</dbReference>
<keyword evidence="5" id="KW-0804">Transcription</keyword>
<evidence type="ECO:0000256" key="4">
    <source>
        <dbReference type="ARBA" id="ARBA00023082"/>
    </source>
</evidence>
<name>A0A6P2C7P0_9ACTN</name>
<evidence type="ECO:0000256" key="1">
    <source>
        <dbReference type="ARBA" id="ARBA00010641"/>
    </source>
</evidence>
<dbReference type="SUPFAM" id="SSF54427">
    <property type="entry name" value="NTF2-like"/>
    <property type="match status" value="1"/>
</dbReference>
<evidence type="ECO:0000313" key="10">
    <source>
        <dbReference type="Proteomes" id="UP000460272"/>
    </source>
</evidence>